<dbReference type="AlphaFoldDB" id="A0A4U6QCN2"/>
<proteinExistence type="predicted"/>
<protein>
    <recommendedName>
        <fullName evidence="3">RNA polymerase subunit sigma-70</fullName>
    </recommendedName>
</protein>
<sequence>MIARDEEVAELAALVARAADDDPLEALAALAAARRQLETLEELAVRRARVRSASWASIALAMGVSKQAAHQRFRLCRWGDR</sequence>
<dbReference type="RefSeq" id="WP_137450907.1">
    <property type="nucleotide sequence ID" value="NZ_SZZH01000004.1"/>
</dbReference>
<keyword evidence="2" id="KW-1185">Reference proteome</keyword>
<evidence type="ECO:0000313" key="2">
    <source>
        <dbReference type="Proteomes" id="UP000306985"/>
    </source>
</evidence>
<comment type="caution">
    <text evidence="1">The sequence shown here is derived from an EMBL/GenBank/DDBJ whole genome shotgun (WGS) entry which is preliminary data.</text>
</comment>
<accession>A0A4U6QCN2</accession>
<dbReference type="Proteomes" id="UP000306985">
    <property type="component" value="Unassembled WGS sequence"/>
</dbReference>
<gene>
    <name evidence="1" type="ORF">FDO65_16960</name>
</gene>
<organism evidence="1 2">
    <name type="scientific">Nakamurella flava</name>
    <dbReference type="NCBI Taxonomy" id="2576308"/>
    <lineage>
        <taxon>Bacteria</taxon>
        <taxon>Bacillati</taxon>
        <taxon>Actinomycetota</taxon>
        <taxon>Actinomycetes</taxon>
        <taxon>Nakamurellales</taxon>
        <taxon>Nakamurellaceae</taxon>
        <taxon>Nakamurella</taxon>
    </lineage>
</organism>
<evidence type="ECO:0000313" key="1">
    <source>
        <dbReference type="EMBL" id="TKV57823.1"/>
    </source>
</evidence>
<dbReference type="EMBL" id="SZZH01000004">
    <property type="protein sequence ID" value="TKV57823.1"/>
    <property type="molecule type" value="Genomic_DNA"/>
</dbReference>
<name>A0A4U6QCN2_9ACTN</name>
<evidence type="ECO:0008006" key="3">
    <source>
        <dbReference type="Google" id="ProtNLM"/>
    </source>
</evidence>
<reference evidence="1 2" key="1">
    <citation type="submission" date="2019-05" db="EMBL/GenBank/DDBJ databases">
        <title>Nakamurella sp. N5BH11, whole genome shotgun sequence.</title>
        <authorList>
            <person name="Tuo L."/>
        </authorList>
    </citation>
    <scope>NUCLEOTIDE SEQUENCE [LARGE SCALE GENOMIC DNA]</scope>
    <source>
        <strain evidence="1 2">N5BH11</strain>
    </source>
</reference>